<evidence type="ECO:0000259" key="8">
    <source>
        <dbReference type="SMART" id="SM00905"/>
    </source>
</evidence>
<proteinExistence type="inferred from homology"/>
<keyword evidence="6" id="KW-0456">Lyase</keyword>
<evidence type="ECO:0000256" key="5">
    <source>
        <dbReference type="ARBA" id="ARBA00022909"/>
    </source>
</evidence>
<evidence type="ECO:0000256" key="4">
    <source>
        <dbReference type="ARBA" id="ARBA00013043"/>
    </source>
</evidence>
<dbReference type="SMART" id="SM00905">
    <property type="entry name" value="FolB"/>
    <property type="match status" value="1"/>
</dbReference>
<evidence type="ECO:0000256" key="7">
    <source>
        <dbReference type="ARBA" id="ARBA00032903"/>
    </source>
</evidence>
<dbReference type="EC" id="4.1.2.25" evidence="4"/>
<dbReference type="PANTHER" id="PTHR42844:SF1">
    <property type="entry name" value="DIHYDRONEOPTERIN ALDOLASE 1-RELATED"/>
    <property type="match status" value="1"/>
</dbReference>
<dbReference type="STRING" id="857342.A0A2T3BF29"/>
<dbReference type="InParanoid" id="A0A2T3BF29"/>
<accession>A0A2T3BF29</accession>
<sequence length="335" mass="36485">MATLKTSWQLAAAAGEPHTTIRVRNLQAVVEVGRDAWGRAGKAQPVLISATLSLRAPFDEASAADSVNNKSTVHYGILSKAILEAAESFRTESTGHTTVRALLNHISRHLTGECITIEPVPPAAANPHHPVVDRSVMTSLKLEVLLPKASLIGSGASLSGTTLYASSGACKAYSMSLKLHGLRIPTLIGVNPNERLAKQIVVANVELEPWASDSPSSDSYNEFEEIVVKTIEESSFQTLEALATHIAQRVIKYFLLPRRNTWDGGMHERIKICLEKPTAVTFADAPAVEVLVDSDPNVNSFVERLRNRGVYKRTGPPFPLQGRLDEWIKNNDPED</sequence>
<evidence type="ECO:0000313" key="10">
    <source>
        <dbReference type="Proteomes" id="UP000241818"/>
    </source>
</evidence>
<dbReference type="EMBL" id="KZ679006">
    <property type="protein sequence ID" value="PSS27933.1"/>
    <property type="molecule type" value="Genomic_DNA"/>
</dbReference>
<dbReference type="GO" id="GO:0005737">
    <property type="term" value="C:cytoplasm"/>
    <property type="evidence" value="ECO:0007669"/>
    <property type="project" value="TreeGrafter"/>
</dbReference>
<dbReference type="InterPro" id="IPR006156">
    <property type="entry name" value="Dihydroneopterin_aldolase"/>
</dbReference>
<name>A0A2T3BF29_AMORE</name>
<keyword evidence="10" id="KW-1185">Reference proteome</keyword>
<reference evidence="9 10" key="1">
    <citation type="journal article" date="2018" name="New Phytol.">
        <title>Comparative genomics and transcriptomics depict ericoid mycorrhizal fungi as versatile saprotrophs and plant mutualists.</title>
        <authorList>
            <person name="Martino E."/>
            <person name="Morin E."/>
            <person name="Grelet G.A."/>
            <person name="Kuo A."/>
            <person name="Kohler A."/>
            <person name="Daghino S."/>
            <person name="Barry K.W."/>
            <person name="Cichocki N."/>
            <person name="Clum A."/>
            <person name="Dockter R.B."/>
            <person name="Hainaut M."/>
            <person name="Kuo R.C."/>
            <person name="LaButti K."/>
            <person name="Lindahl B.D."/>
            <person name="Lindquist E.A."/>
            <person name="Lipzen A."/>
            <person name="Khouja H.R."/>
            <person name="Magnuson J."/>
            <person name="Murat C."/>
            <person name="Ohm R.A."/>
            <person name="Singer S.W."/>
            <person name="Spatafora J.W."/>
            <person name="Wang M."/>
            <person name="Veneault-Fourrey C."/>
            <person name="Henrissat B."/>
            <person name="Grigoriev I.V."/>
            <person name="Martin F.M."/>
            <person name="Perotto S."/>
        </authorList>
    </citation>
    <scope>NUCLEOTIDE SEQUENCE [LARGE SCALE GENOMIC DNA]</scope>
    <source>
        <strain evidence="9 10">ATCC 22711</strain>
    </source>
</reference>
<feature type="domain" description="Dihydroneopterin aldolase/epimerase" evidence="8">
    <location>
        <begin position="177"/>
        <end position="292"/>
    </location>
</feature>
<dbReference type="InterPro" id="IPR043133">
    <property type="entry name" value="GTP-CH-I_C/QueF"/>
</dbReference>
<dbReference type="Gene3D" id="3.30.1130.10">
    <property type="match status" value="2"/>
</dbReference>
<dbReference type="GO" id="GO:0046656">
    <property type="term" value="P:folic acid biosynthetic process"/>
    <property type="evidence" value="ECO:0007669"/>
    <property type="project" value="UniProtKB-KW"/>
</dbReference>
<evidence type="ECO:0000256" key="1">
    <source>
        <dbReference type="ARBA" id="ARBA00001353"/>
    </source>
</evidence>
<evidence type="ECO:0000256" key="6">
    <source>
        <dbReference type="ARBA" id="ARBA00023239"/>
    </source>
</evidence>
<gene>
    <name evidence="9" type="ORF">M430DRAFT_93317</name>
</gene>
<comment type="catalytic activity">
    <reaction evidence="1">
        <text>7,8-dihydroneopterin = 6-hydroxymethyl-7,8-dihydropterin + glycolaldehyde</text>
        <dbReference type="Rhea" id="RHEA:10540"/>
        <dbReference type="ChEBI" id="CHEBI:17001"/>
        <dbReference type="ChEBI" id="CHEBI:17071"/>
        <dbReference type="ChEBI" id="CHEBI:44841"/>
        <dbReference type="EC" id="4.1.2.25"/>
    </reaction>
</comment>
<dbReference type="Pfam" id="PF02152">
    <property type="entry name" value="FolB"/>
    <property type="match status" value="1"/>
</dbReference>
<organism evidence="9 10">
    <name type="scientific">Amorphotheca resinae ATCC 22711</name>
    <dbReference type="NCBI Taxonomy" id="857342"/>
    <lineage>
        <taxon>Eukaryota</taxon>
        <taxon>Fungi</taxon>
        <taxon>Dikarya</taxon>
        <taxon>Ascomycota</taxon>
        <taxon>Pezizomycotina</taxon>
        <taxon>Leotiomycetes</taxon>
        <taxon>Helotiales</taxon>
        <taxon>Amorphothecaceae</taxon>
        <taxon>Amorphotheca</taxon>
    </lineage>
</organism>
<evidence type="ECO:0000313" key="9">
    <source>
        <dbReference type="EMBL" id="PSS27933.1"/>
    </source>
</evidence>
<dbReference type="PANTHER" id="PTHR42844">
    <property type="entry name" value="DIHYDRONEOPTERIN ALDOLASE 1-RELATED"/>
    <property type="match status" value="1"/>
</dbReference>
<comment type="similarity">
    <text evidence="3">Belongs to the DHNA family.</text>
</comment>
<protein>
    <recommendedName>
        <fullName evidence="4">dihydroneopterin aldolase</fullName>
        <ecNumber evidence="4">4.1.2.25</ecNumber>
    </recommendedName>
    <alternativeName>
        <fullName evidence="7">7,8-dihydroneopterin aldolase</fullName>
    </alternativeName>
</protein>
<evidence type="ECO:0000256" key="2">
    <source>
        <dbReference type="ARBA" id="ARBA00005013"/>
    </source>
</evidence>
<evidence type="ECO:0000256" key="3">
    <source>
        <dbReference type="ARBA" id="ARBA00005708"/>
    </source>
</evidence>
<dbReference type="Proteomes" id="UP000241818">
    <property type="component" value="Unassembled WGS sequence"/>
</dbReference>
<dbReference type="InterPro" id="IPR006157">
    <property type="entry name" value="FolB_dom"/>
</dbReference>
<dbReference type="AlphaFoldDB" id="A0A2T3BF29"/>
<dbReference type="SUPFAM" id="SSF55620">
    <property type="entry name" value="Tetrahydrobiopterin biosynthesis enzymes-like"/>
    <property type="match status" value="2"/>
</dbReference>
<dbReference type="RefSeq" id="XP_024725458.1">
    <property type="nucleotide sequence ID" value="XM_024869771.1"/>
</dbReference>
<dbReference type="GeneID" id="36577852"/>
<dbReference type="OrthoDB" id="5425486at2759"/>
<comment type="pathway">
    <text evidence="2">Cofactor biosynthesis; tetrahydrofolate biosynthesis; 2-amino-4-hydroxy-6-hydroxymethyl-7,8-dihydropteridine diphosphate from 7,8-dihydroneopterin triphosphate: step 3/4.</text>
</comment>
<keyword evidence="5" id="KW-0289">Folate biosynthesis</keyword>
<dbReference type="GO" id="GO:0004150">
    <property type="term" value="F:dihydroneopterin aldolase activity"/>
    <property type="evidence" value="ECO:0007669"/>
    <property type="project" value="UniProtKB-EC"/>
</dbReference>